<dbReference type="OrthoDB" id="6502630at2759"/>
<gene>
    <name evidence="10" type="primary">LOC106745860</name>
</gene>
<organism evidence="9 10">
    <name type="scientific">Dinoponera quadriceps</name>
    <name type="common">South American ant</name>
    <dbReference type="NCBI Taxonomy" id="609295"/>
    <lineage>
        <taxon>Eukaryota</taxon>
        <taxon>Metazoa</taxon>
        <taxon>Ecdysozoa</taxon>
        <taxon>Arthropoda</taxon>
        <taxon>Hexapoda</taxon>
        <taxon>Insecta</taxon>
        <taxon>Pterygota</taxon>
        <taxon>Neoptera</taxon>
        <taxon>Endopterygota</taxon>
        <taxon>Hymenoptera</taxon>
        <taxon>Apocrita</taxon>
        <taxon>Aculeata</taxon>
        <taxon>Formicoidea</taxon>
        <taxon>Formicidae</taxon>
        <taxon>Ponerinae</taxon>
        <taxon>Ponerini</taxon>
        <taxon>Dinoponera</taxon>
    </lineage>
</organism>
<feature type="domain" description="Nucleolar protein 11 N-terminal" evidence="7">
    <location>
        <begin position="1"/>
        <end position="327"/>
    </location>
</feature>
<evidence type="ECO:0000256" key="3">
    <source>
        <dbReference type="ARBA" id="ARBA00023015"/>
    </source>
</evidence>
<keyword evidence="5" id="KW-0804">Transcription</keyword>
<name>A0A6P3XFX3_DINQU</name>
<dbReference type="InterPro" id="IPR042859">
    <property type="entry name" value="NOL11"/>
</dbReference>
<keyword evidence="3" id="KW-0805">Transcription regulation</keyword>
<keyword evidence="6" id="KW-0539">Nucleus</keyword>
<keyword evidence="9" id="KW-1185">Reference proteome</keyword>
<evidence type="ECO:0000256" key="2">
    <source>
        <dbReference type="ARBA" id="ARBA00022552"/>
    </source>
</evidence>
<keyword evidence="4" id="KW-0010">Activator</keyword>
<sequence>MAKLNAYYTLCPLIDQQSLLGVEQDKESGWAIVSLGKNIVIRYKLMDLKQSRSWSSKDKLTSQVIYDKWDQRYAAIFNEKKIRMWSEDEEDLNNVKGHKFLSPLHTILTHDESPPILVQQNGATASLKWAVANRKTWASKGILKTKEKLLQCQLIHLNKKTSLCCLTKIEETHNCLVVKLTSNACLEKADTIKRIELKRESEELTGYTMIQHNNNAYFLTLWSHGRLYSHFLAGTSADTGVGTLISVISNINTKNPVVITNLNETTVAVYGADITDEGAILMIYNVQYKLVQAVQKLKLYTSDAKLWKVADKLLLAANRHLAVAPYQLAPQRIAAMLGSYSRYENNDDTDDVVEIKEVTVAEWEKNRTGPNHASLGRVPPKISKQVSAYLSEGWSDVAIQENLIPFLIGFDDIPSICWCLDRFKDLPEKLLVDLLTFSLRSPDRVFVQLPNGDASTSVDNPYSRYDFLDKVLSIDYSSTALLTHLKSSLTFDEVLRLLEYLTNKLNEQMNSFNGGSQPSEQQLYKWPSVLLDAYYQHYLMSQDAHVLELFNRLNFVLEEHAQFLRDLDNLRPMMNDIMNGKEKEKKKKKNSSKKYNKYYSIEQIRIF</sequence>
<dbReference type="GO" id="GO:0030490">
    <property type="term" value="P:maturation of SSU-rRNA"/>
    <property type="evidence" value="ECO:0007669"/>
    <property type="project" value="InterPro"/>
</dbReference>
<accession>A0A6P3XFX3</accession>
<evidence type="ECO:0000259" key="7">
    <source>
        <dbReference type="Pfam" id="PF08168"/>
    </source>
</evidence>
<feature type="domain" description="Nucleolar protein 11 C-terminal" evidence="8">
    <location>
        <begin position="396"/>
        <end position="607"/>
    </location>
</feature>
<dbReference type="InterPro" id="IPR012584">
    <property type="entry name" value="NOL11_N"/>
</dbReference>
<dbReference type="GeneID" id="106745860"/>
<dbReference type="AlphaFoldDB" id="A0A6P3XFX3"/>
<dbReference type="PANTHER" id="PTHR15633">
    <property type="entry name" value="NUCLEOLAR PROTEIN 11"/>
    <property type="match status" value="1"/>
</dbReference>
<evidence type="ECO:0000259" key="8">
    <source>
        <dbReference type="Pfam" id="PF20998"/>
    </source>
</evidence>
<evidence type="ECO:0000256" key="5">
    <source>
        <dbReference type="ARBA" id="ARBA00023163"/>
    </source>
</evidence>
<dbReference type="KEGG" id="dqu:106745860"/>
<proteinExistence type="predicted"/>
<evidence type="ECO:0000256" key="6">
    <source>
        <dbReference type="ARBA" id="ARBA00023242"/>
    </source>
</evidence>
<dbReference type="Proteomes" id="UP000515204">
    <property type="component" value="Unplaced"/>
</dbReference>
<dbReference type="Pfam" id="PF08168">
    <property type="entry name" value="NOL11_N"/>
    <property type="match status" value="1"/>
</dbReference>
<dbReference type="Pfam" id="PF20998">
    <property type="entry name" value="Nol11_C"/>
    <property type="match status" value="1"/>
</dbReference>
<protein>
    <submittedName>
        <fullName evidence="10">Nucleolar protein 11</fullName>
    </submittedName>
</protein>
<comment type="subcellular location">
    <subcellularLocation>
        <location evidence="1">Nucleus</location>
        <location evidence="1">Nucleolus</location>
    </subcellularLocation>
</comment>
<evidence type="ECO:0000313" key="9">
    <source>
        <dbReference type="Proteomes" id="UP000515204"/>
    </source>
</evidence>
<keyword evidence="2" id="KW-0698">rRNA processing</keyword>
<dbReference type="PANTHER" id="PTHR15633:SF2">
    <property type="entry name" value="NUCLEOLAR PROTEIN 11"/>
    <property type="match status" value="1"/>
</dbReference>
<reference evidence="10" key="1">
    <citation type="submission" date="2025-08" db="UniProtKB">
        <authorList>
            <consortium name="RefSeq"/>
        </authorList>
    </citation>
    <scope>IDENTIFICATION</scope>
</reference>
<dbReference type="RefSeq" id="XP_014477320.1">
    <property type="nucleotide sequence ID" value="XM_014621834.1"/>
</dbReference>
<dbReference type="InterPro" id="IPR048897">
    <property type="entry name" value="Nol11_C"/>
</dbReference>
<dbReference type="GO" id="GO:0005730">
    <property type="term" value="C:nucleolus"/>
    <property type="evidence" value="ECO:0007669"/>
    <property type="project" value="UniProtKB-SubCell"/>
</dbReference>
<evidence type="ECO:0000256" key="4">
    <source>
        <dbReference type="ARBA" id="ARBA00023159"/>
    </source>
</evidence>
<dbReference type="GO" id="GO:0003723">
    <property type="term" value="F:RNA binding"/>
    <property type="evidence" value="ECO:0007669"/>
    <property type="project" value="TreeGrafter"/>
</dbReference>
<evidence type="ECO:0000313" key="10">
    <source>
        <dbReference type="RefSeq" id="XP_014477320.1"/>
    </source>
</evidence>
<evidence type="ECO:0000256" key="1">
    <source>
        <dbReference type="ARBA" id="ARBA00004604"/>
    </source>
</evidence>